<gene>
    <name evidence="5" type="primary">LOC108565751</name>
</gene>
<name>A0ABM1N1Y7_NICVS</name>
<keyword evidence="2" id="KW-0560">Oxidoreductase</keyword>
<evidence type="ECO:0000313" key="5">
    <source>
        <dbReference type="RefSeq" id="XP_017780837.1"/>
    </source>
</evidence>
<dbReference type="GeneID" id="108565751"/>
<dbReference type="PANTHER" id="PTHR43115:SF4">
    <property type="entry name" value="DEHYDROGENASE_REDUCTASE SDR FAMILY MEMBER 11"/>
    <property type="match status" value="1"/>
</dbReference>
<evidence type="ECO:0000256" key="1">
    <source>
        <dbReference type="ARBA" id="ARBA00006484"/>
    </source>
</evidence>
<dbReference type="PRINTS" id="PR00080">
    <property type="entry name" value="SDRFAMILY"/>
</dbReference>
<evidence type="ECO:0000256" key="2">
    <source>
        <dbReference type="ARBA" id="ARBA00023002"/>
    </source>
</evidence>
<dbReference type="InterPro" id="IPR002347">
    <property type="entry name" value="SDR_fam"/>
</dbReference>
<evidence type="ECO:0000313" key="4">
    <source>
        <dbReference type="Proteomes" id="UP000695000"/>
    </source>
</evidence>
<dbReference type="Proteomes" id="UP000695000">
    <property type="component" value="Unplaced"/>
</dbReference>
<dbReference type="PRINTS" id="PR00081">
    <property type="entry name" value="GDHRDH"/>
</dbReference>
<proteinExistence type="inferred from homology"/>
<reference evidence="5" key="1">
    <citation type="submission" date="2025-08" db="UniProtKB">
        <authorList>
            <consortium name="RefSeq"/>
        </authorList>
    </citation>
    <scope>IDENTIFICATION</scope>
    <source>
        <tissue evidence="5">Whole Larva</tissue>
    </source>
</reference>
<evidence type="ECO:0000256" key="3">
    <source>
        <dbReference type="RuleBase" id="RU000363"/>
    </source>
</evidence>
<protein>
    <submittedName>
        <fullName evidence="5">Farnesol dehydrogenase-like</fullName>
    </submittedName>
</protein>
<comment type="similarity">
    <text evidence="1 3">Belongs to the short-chain dehydrogenases/reductases (SDR) family.</text>
</comment>
<dbReference type="RefSeq" id="XP_017780837.1">
    <property type="nucleotide sequence ID" value="XM_017925348.1"/>
</dbReference>
<dbReference type="Pfam" id="PF00106">
    <property type="entry name" value="adh_short"/>
    <property type="match status" value="1"/>
</dbReference>
<keyword evidence="4" id="KW-1185">Reference proteome</keyword>
<dbReference type="InterPro" id="IPR036291">
    <property type="entry name" value="NAD(P)-bd_dom_sf"/>
</dbReference>
<organism evidence="4 5">
    <name type="scientific">Nicrophorus vespilloides</name>
    <name type="common">Boreal carrion beetle</name>
    <dbReference type="NCBI Taxonomy" id="110193"/>
    <lineage>
        <taxon>Eukaryota</taxon>
        <taxon>Metazoa</taxon>
        <taxon>Ecdysozoa</taxon>
        <taxon>Arthropoda</taxon>
        <taxon>Hexapoda</taxon>
        <taxon>Insecta</taxon>
        <taxon>Pterygota</taxon>
        <taxon>Neoptera</taxon>
        <taxon>Endopterygota</taxon>
        <taxon>Coleoptera</taxon>
        <taxon>Polyphaga</taxon>
        <taxon>Staphyliniformia</taxon>
        <taxon>Silphidae</taxon>
        <taxon>Nicrophorinae</taxon>
        <taxon>Nicrophorus</taxon>
    </lineage>
</organism>
<accession>A0ABM1N1Y7</accession>
<sequence length="243" mass="26750">MDRWYGKVAVVTGASSGIGAAIAAKLVEYGMQVVGLARRVERVEEAAKTLTNLPGKLYAFKVDITQDSDIIAAFEWTENNLGPIHVLINNAGCTRRTNLIEGDAQMWRDIIGTNLIGVCVATKEAVKSMRTNNIDGHIVHVNSVGGHRILYFGNMYSPSKHALTCVTEIMRKELLEIGKIKVSSISPGIVDTEMLEKTYTKEQIELLPRLDPQDIVDGIVYILGTRPNVQVHELIIKPIGEQV</sequence>
<dbReference type="SUPFAM" id="SSF51735">
    <property type="entry name" value="NAD(P)-binding Rossmann-fold domains"/>
    <property type="match status" value="1"/>
</dbReference>
<dbReference type="Gene3D" id="3.40.50.720">
    <property type="entry name" value="NAD(P)-binding Rossmann-like Domain"/>
    <property type="match status" value="1"/>
</dbReference>
<dbReference type="PANTHER" id="PTHR43115">
    <property type="entry name" value="DEHYDROGENASE/REDUCTASE SDR FAMILY MEMBER 11"/>
    <property type="match status" value="1"/>
</dbReference>